<protein>
    <recommendedName>
        <fullName evidence="4">Ubiquitin-like protease family profile domain-containing protein</fullName>
    </recommendedName>
</protein>
<evidence type="ECO:0000259" key="4">
    <source>
        <dbReference type="PROSITE" id="PS50600"/>
    </source>
</evidence>
<dbReference type="SUPFAM" id="SSF54001">
    <property type="entry name" value="Cysteine proteinases"/>
    <property type="match status" value="1"/>
</dbReference>
<dbReference type="InterPro" id="IPR003653">
    <property type="entry name" value="Peptidase_C48_C"/>
</dbReference>
<dbReference type="GO" id="GO:0008234">
    <property type="term" value="F:cysteine-type peptidase activity"/>
    <property type="evidence" value="ECO:0007669"/>
    <property type="project" value="InterPro"/>
</dbReference>
<reference evidence="5" key="2">
    <citation type="submission" date="2015-06" db="UniProtKB">
        <authorList>
            <consortium name="EnsemblMetazoa"/>
        </authorList>
    </citation>
    <scope>IDENTIFICATION</scope>
</reference>
<dbReference type="Pfam" id="PF02902">
    <property type="entry name" value="Peptidase_C48"/>
    <property type="match status" value="1"/>
</dbReference>
<comment type="similarity">
    <text evidence="1">Belongs to the peptidase C48 family.</text>
</comment>
<keyword evidence="2" id="KW-0645">Protease</keyword>
<name>T1L2V5_TETUR</name>
<evidence type="ECO:0000313" key="6">
    <source>
        <dbReference type="Proteomes" id="UP000015104"/>
    </source>
</evidence>
<dbReference type="InterPro" id="IPR038765">
    <property type="entry name" value="Papain-like_cys_pep_sf"/>
</dbReference>
<gene>
    <name evidence="5" type="primary">107369745</name>
</gene>
<accession>T1L2V5</accession>
<dbReference type="AlphaFoldDB" id="T1L2V5"/>
<dbReference type="KEGG" id="tut:107369745"/>
<dbReference type="EMBL" id="CAEY01000991">
    <property type="status" value="NOT_ANNOTATED_CDS"/>
    <property type="molecule type" value="Genomic_DNA"/>
</dbReference>
<evidence type="ECO:0000256" key="2">
    <source>
        <dbReference type="ARBA" id="ARBA00022670"/>
    </source>
</evidence>
<reference evidence="6" key="1">
    <citation type="submission" date="2011-08" db="EMBL/GenBank/DDBJ databases">
        <authorList>
            <person name="Rombauts S."/>
        </authorList>
    </citation>
    <scope>NUCLEOTIDE SEQUENCE</scope>
    <source>
        <strain evidence="6">London</strain>
    </source>
</reference>
<sequence length="387" mass="44293">MAVVVKKTNTILILMQAESVYDSPDSEVENYLVNNVEIINPADPDSCGTSKDTFNKLHALKRQDLLTKYQSSFTDEIPTKIPPTNFRDLSSLKQGSCIDESCLNDWAKHLINVFSLTESVLYIPTYLYRCFFNNVMENFEAEKLIRYLANNKALKKDYILVGIPATPIGRHWTLGVIMLNSQKITLLDPIDGSPGIDNRHYNYLMRITLLAHKLAGVEFYPDEWKLFYPLNIPRTTSQADAGIYVCYFIYKIAFRNALSSLLDTTARDFRRRIHYVLSSAKEILPQGDSKKYPREKLSQYIQYLSHNFRQLLQVQSFDAIALNSTPNMGVRECSDSFCTQQLNNLSDFDQLKCVGCRKYHHIKCSGADPSTDYFYCFTCSALSPISE</sequence>
<dbReference type="STRING" id="32264.T1L2V5"/>
<evidence type="ECO:0000256" key="3">
    <source>
        <dbReference type="ARBA" id="ARBA00022801"/>
    </source>
</evidence>
<keyword evidence="6" id="KW-1185">Reference proteome</keyword>
<dbReference type="EnsemblMetazoa" id="tetur34g00540.1">
    <property type="protein sequence ID" value="tetur34g00540.1"/>
    <property type="gene ID" value="tetur34g00540"/>
</dbReference>
<keyword evidence="3" id="KW-0378">Hydrolase</keyword>
<evidence type="ECO:0000256" key="1">
    <source>
        <dbReference type="ARBA" id="ARBA00005234"/>
    </source>
</evidence>
<feature type="domain" description="Ubiquitin-like protease family profile" evidence="4">
    <location>
        <begin position="82"/>
        <end position="252"/>
    </location>
</feature>
<dbReference type="GO" id="GO:0006508">
    <property type="term" value="P:proteolysis"/>
    <property type="evidence" value="ECO:0007669"/>
    <property type="project" value="UniProtKB-KW"/>
</dbReference>
<dbReference type="Proteomes" id="UP000015104">
    <property type="component" value="Unassembled WGS sequence"/>
</dbReference>
<dbReference type="PROSITE" id="PS50600">
    <property type="entry name" value="ULP_PROTEASE"/>
    <property type="match status" value="1"/>
</dbReference>
<proteinExistence type="inferred from homology"/>
<dbReference type="Gene3D" id="3.40.395.10">
    <property type="entry name" value="Adenoviral Proteinase, Chain A"/>
    <property type="match status" value="1"/>
</dbReference>
<dbReference type="HOGENOM" id="CLU_714412_0_0_1"/>
<evidence type="ECO:0000313" key="5">
    <source>
        <dbReference type="EnsemblMetazoa" id="tetur34g00540.1"/>
    </source>
</evidence>
<organism evidence="5 6">
    <name type="scientific">Tetranychus urticae</name>
    <name type="common">Two-spotted spider mite</name>
    <dbReference type="NCBI Taxonomy" id="32264"/>
    <lineage>
        <taxon>Eukaryota</taxon>
        <taxon>Metazoa</taxon>
        <taxon>Ecdysozoa</taxon>
        <taxon>Arthropoda</taxon>
        <taxon>Chelicerata</taxon>
        <taxon>Arachnida</taxon>
        <taxon>Acari</taxon>
        <taxon>Acariformes</taxon>
        <taxon>Trombidiformes</taxon>
        <taxon>Prostigmata</taxon>
        <taxon>Eleutherengona</taxon>
        <taxon>Raphignathae</taxon>
        <taxon>Tetranychoidea</taxon>
        <taxon>Tetranychidae</taxon>
        <taxon>Tetranychus</taxon>
    </lineage>
</organism>